<dbReference type="InterPro" id="IPR006664">
    <property type="entry name" value="OMP_bac"/>
</dbReference>
<evidence type="ECO:0000256" key="3">
    <source>
        <dbReference type="PROSITE-ProRule" id="PRU00473"/>
    </source>
</evidence>
<evidence type="ECO:0000256" key="1">
    <source>
        <dbReference type="ARBA" id="ARBA00004370"/>
    </source>
</evidence>
<keyword evidence="4" id="KW-0812">Transmembrane</keyword>
<dbReference type="PANTHER" id="PTHR37024">
    <property type="entry name" value="TYPE VI SECRETION SYSTEM DUF2094 AND IMPA-RELATED DOMAIN PROTEIN"/>
    <property type="match status" value="1"/>
</dbReference>
<feature type="transmembrane region" description="Helical" evidence="4">
    <location>
        <begin position="218"/>
        <end position="238"/>
    </location>
</feature>
<reference evidence="6 7" key="1">
    <citation type="submission" date="2019-09" db="EMBL/GenBank/DDBJ databases">
        <authorList>
            <person name="Chandra G."/>
            <person name="Truman W A."/>
        </authorList>
    </citation>
    <scope>NUCLEOTIDE SEQUENCE [LARGE SCALE GENOMIC DNA]</scope>
    <source>
        <strain evidence="6">PS938</strain>
    </source>
</reference>
<dbReference type="GO" id="GO:0016020">
    <property type="term" value="C:membrane"/>
    <property type="evidence" value="ECO:0007669"/>
    <property type="project" value="UniProtKB-SubCell"/>
</dbReference>
<dbReference type="PROSITE" id="PS51123">
    <property type="entry name" value="OMPA_2"/>
    <property type="match status" value="1"/>
</dbReference>
<dbReference type="Pfam" id="PF00691">
    <property type="entry name" value="OmpA"/>
    <property type="match status" value="1"/>
</dbReference>
<proteinExistence type="predicted"/>
<dbReference type="OrthoDB" id="345640at2"/>
<name>A0A5E7V0C0_PSEFL</name>
<keyword evidence="4" id="KW-1133">Transmembrane helix</keyword>
<protein>
    <recommendedName>
        <fullName evidence="5">OmpA-like domain-containing protein</fullName>
    </recommendedName>
</protein>
<dbReference type="PANTHER" id="PTHR37024:SF5">
    <property type="entry name" value="IMPA N-TERMINAL DOMAIN-CONTAINING PROTEIN"/>
    <property type="match status" value="1"/>
</dbReference>
<accession>A0A5E7V0C0</accession>
<dbReference type="Pfam" id="PF06812">
    <property type="entry name" value="ImpA_N"/>
    <property type="match status" value="1"/>
</dbReference>
<dbReference type="SUPFAM" id="SSF103088">
    <property type="entry name" value="OmpA-like"/>
    <property type="match status" value="1"/>
</dbReference>
<dbReference type="InterPro" id="IPR036737">
    <property type="entry name" value="OmpA-like_sf"/>
</dbReference>
<sequence length="386" mass="42454">MTALFEMRIRVGGDPRGFGEFTALRDELAKLSHPACPDVDWAKVEQLCLTLFHNNGAELQTVAFFTLARSQHQGLDGIAQGVTLIEALCSEWSTVWPPMASVRLDILAWLFAQLQPLLRSLEMTTQTLPALERLDGELERLAMQLNRQGQMPLVTLQALRHQVRGLMQRLERNLYSGEMVPISTRVPEPAFVMPVVILPAHPMPEVPPAASKNRHRRIALWLFALAATVALVCGFLWWSQMTGPGMQLLKIIHQEQVAHSPVRLDSLSLFDAGSTELKPGSPKVLINALANIKAQPGWLIVIVGHTDTTGDAQQNLQISYARALAVRDWMQRMGDIPDNCFVVLGAAGKQPIASNDTASGRAANRRVDIQLVPHAGVCGQSSVVED</sequence>
<organism evidence="6 7">
    <name type="scientific">Pseudomonas fluorescens</name>
    <dbReference type="NCBI Taxonomy" id="294"/>
    <lineage>
        <taxon>Bacteria</taxon>
        <taxon>Pseudomonadati</taxon>
        <taxon>Pseudomonadota</taxon>
        <taxon>Gammaproteobacteria</taxon>
        <taxon>Pseudomonadales</taxon>
        <taxon>Pseudomonadaceae</taxon>
        <taxon>Pseudomonas</taxon>
    </lineage>
</organism>
<feature type="domain" description="OmpA-like" evidence="5">
    <location>
        <begin position="257"/>
        <end position="375"/>
    </location>
</feature>
<gene>
    <name evidence="6" type="ORF">PS938_04403</name>
</gene>
<dbReference type="CDD" id="cd07185">
    <property type="entry name" value="OmpA_C-like"/>
    <property type="match status" value="1"/>
</dbReference>
<evidence type="ECO:0000256" key="2">
    <source>
        <dbReference type="ARBA" id="ARBA00023136"/>
    </source>
</evidence>
<evidence type="ECO:0000313" key="7">
    <source>
        <dbReference type="Proteomes" id="UP000327191"/>
    </source>
</evidence>
<evidence type="ECO:0000313" key="6">
    <source>
        <dbReference type="EMBL" id="VVQ17327.1"/>
    </source>
</evidence>
<dbReference type="Gene3D" id="3.30.1330.60">
    <property type="entry name" value="OmpA-like domain"/>
    <property type="match status" value="1"/>
</dbReference>
<dbReference type="RefSeq" id="WP_150673708.1">
    <property type="nucleotide sequence ID" value="NZ_CABVJE010000021.1"/>
</dbReference>
<keyword evidence="2 3" id="KW-0472">Membrane</keyword>
<dbReference type="InterPro" id="IPR006665">
    <property type="entry name" value="OmpA-like"/>
</dbReference>
<comment type="subcellular location">
    <subcellularLocation>
        <location evidence="1">Membrane</location>
    </subcellularLocation>
</comment>
<dbReference type="AlphaFoldDB" id="A0A5E7V0C0"/>
<dbReference type="PRINTS" id="PR01021">
    <property type="entry name" value="OMPADOMAIN"/>
</dbReference>
<evidence type="ECO:0000259" key="5">
    <source>
        <dbReference type="PROSITE" id="PS51123"/>
    </source>
</evidence>
<dbReference type="InterPro" id="IPR010657">
    <property type="entry name" value="ImpA_N"/>
</dbReference>
<dbReference type="Proteomes" id="UP000327191">
    <property type="component" value="Unassembled WGS sequence"/>
</dbReference>
<dbReference type="EMBL" id="CABVJE010000021">
    <property type="protein sequence ID" value="VVQ17327.1"/>
    <property type="molecule type" value="Genomic_DNA"/>
</dbReference>
<evidence type="ECO:0000256" key="4">
    <source>
        <dbReference type="SAM" id="Phobius"/>
    </source>
</evidence>